<dbReference type="GeneID" id="30145096"/>
<dbReference type="OrthoDB" id="202195at2759"/>
<evidence type="ECO:0000313" key="3">
    <source>
        <dbReference type="Proteomes" id="UP000094336"/>
    </source>
</evidence>
<dbReference type="EMBL" id="KV454439">
    <property type="protein sequence ID" value="ODQ77580.1"/>
    <property type="molecule type" value="Genomic_DNA"/>
</dbReference>
<gene>
    <name evidence="2" type="ORF">BABINDRAFT_15287</name>
</gene>
<evidence type="ECO:0000256" key="1">
    <source>
        <dbReference type="SAM" id="Phobius"/>
    </source>
</evidence>
<evidence type="ECO:0000313" key="2">
    <source>
        <dbReference type="EMBL" id="ODQ77580.1"/>
    </source>
</evidence>
<feature type="transmembrane region" description="Helical" evidence="1">
    <location>
        <begin position="24"/>
        <end position="47"/>
    </location>
</feature>
<keyword evidence="1" id="KW-0472">Membrane</keyword>
<reference evidence="3" key="1">
    <citation type="submission" date="2016-05" db="EMBL/GenBank/DDBJ databases">
        <title>Comparative genomics of biotechnologically important yeasts.</title>
        <authorList>
            <consortium name="DOE Joint Genome Institute"/>
            <person name="Riley R."/>
            <person name="Haridas S."/>
            <person name="Wolfe K.H."/>
            <person name="Lopes M.R."/>
            <person name="Hittinger C.T."/>
            <person name="Goker M."/>
            <person name="Salamov A."/>
            <person name="Wisecaver J."/>
            <person name="Long T.M."/>
            <person name="Aerts A.L."/>
            <person name="Barry K."/>
            <person name="Choi C."/>
            <person name="Clum A."/>
            <person name="Coughlan A.Y."/>
            <person name="Deshpande S."/>
            <person name="Douglass A.P."/>
            <person name="Hanson S.J."/>
            <person name="Klenk H.-P."/>
            <person name="Labutti K."/>
            <person name="Lapidus A."/>
            <person name="Lindquist E."/>
            <person name="Lipzen A."/>
            <person name="Meier-Kolthoff J.P."/>
            <person name="Ohm R.A."/>
            <person name="Otillar R.P."/>
            <person name="Pangilinan J."/>
            <person name="Peng Y."/>
            <person name="Rokas A."/>
            <person name="Rosa C.A."/>
            <person name="Scheuner C."/>
            <person name="Sibirny A.A."/>
            <person name="Slot J.C."/>
            <person name="Stielow J.B."/>
            <person name="Sun H."/>
            <person name="Kurtzman C.P."/>
            <person name="Blackwell M."/>
            <person name="Grigoriev I.V."/>
            <person name="Jeffries T.W."/>
        </authorList>
    </citation>
    <scope>NUCLEOTIDE SEQUENCE [LARGE SCALE GENOMIC DNA]</scope>
    <source>
        <strain evidence="3">NRRL Y-12698</strain>
    </source>
</reference>
<dbReference type="InterPro" id="IPR010530">
    <property type="entry name" value="B12D"/>
</dbReference>
<dbReference type="Proteomes" id="UP000094336">
    <property type="component" value="Unassembled WGS sequence"/>
</dbReference>
<keyword evidence="1" id="KW-0812">Transmembrane</keyword>
<keyword evidence="1" id="KW-1133">Transmembrane helix</keyword>
<accession>A0A1E3QIV5</accession>
<protein>
    <submittedName>
        <fullName evidence="2">Uncharacterized protein</fullName>
    </submittedName>
</protein>
<dbReference type="PROSITE" id="PS51257">
    <property type="entry name" value="PROKAR_LIPOPROTEIN"/>
    <property type="match status" value="1"/>
</dbReference>
<dbReference type="Pfam" id="PF06522">
    <property type="entry name" value="B12D"/>
    <property type="match status" value="1"/>
</dbReference>
<dbReference type="RefSeq" id="XP_018982908.1">
    <property type="nucleotide sequence ID" value="XM_019127243.1"/>
</dbReference>
<organism evidence="2 3">
    <name type="scientific">Babjeviella inositovora NRRL Y-12698</name>
    <dbReference type="NCBI Taxonomy" id="984486"/>
    <lineage>
        <taxon>Eukaryota</taxon>
        <taxon>Fungi</taxon>
        <taxon>Dikarya</taxon>
        <taxon>Ascomycota</taxon>
        <taxon>Saccharomycotina</taxon>
        <taxon>Pichiomycetes</taxon>
        <taxon>Serinales incertae sedis</taxon>
        <taxon>Babjeviella</taxon>
    </lineage>
</organism>
<keyword evidence="3" id="KW-1185">Reference proteome</keyword>
<sequence>MRASQILFSAQKKSGFKLPFPVELTPLAICTALACGSLAFFTTKHFAGDQELRLRRNPELSILEETIKKHEDN</sequence>
<proteinExistence type="predicted"/>
<name>A0A1E3QIV5_9ASCO</name>
<dbReference type="AlphaFoldDB" id="A0A1E3QIV5"/>